<evidence type="ECO:0000313" key="4">
    <source>
        <dbReference type="Proteomes" id="UP001230685"/>
    </source>
</evidence>
<feature type="signal peptide" evidence="2">
    <location>
        <begin position="1"/>
        <end position="18"/>
    </location>
</feature>
<dbReference type="RefSeq" id="WP_305171959.1">
    <property type="nucleotide sequence ID" value="NZ_JAUUDS010000001.1"/>
</dbReference>
<keyword evidence="4" id="KW-1185">Reference proteome</keyword>
<dbReference type="EMBL" id="JAUUDS010000001">
    <property type="protein sequence ID" value="MDP1026402.1"/>
    <property type="molecule type" value="Genomic_DNA"/>
</dbReference>
<evidence type="ECO:0000313" key="3">
    <source>
        <dbReference type="EMBL" id="MDP1026402.1"/>
    </source>
</evidence>
<keyword evidence="1" id="KW-0812">Transmembrane</keyword>
<accession>A0ABT9EHH1</accession>
<protein>
    <recommendedName>
        <fullName evidence="5">DUF2214 family protein</fullName>
    </recommendedName>
</protein>
<keyword evidence="1" id="KW-1133">Transmembrane helix</keyword>
<organism evidence="3 4">
    <name type="scientific">Sphingomonas aurea</name>
    <dbReference type="NCBI Taxonomy" id="3063994"/>
    <lineage>
        <taxon>Bacteria</taxon>
        <taxon>Pseudomonadati</taxon>
        <taxon>Pseudomonadota</taxon>
        <taxon>Alphaproteobacteria</taxon>
        <taxon>Sphingomonadales</taxon>
        <taxon>Sphingomonadaceae</taxon>
        <taxon>Sphingomonas</taxon>
    </lineage>
</organism>
<evidence type="ECO:0000256" key="2">
    <source>
        <dbReference type="SAM" id="SignalP"/>
    </source>
</evidence>
<feature type="transmembrane region" description="Helical" evidence="1">
    <location>
        <begin position="48"/>
        <end position="68"/>
    </location>
</feature>
<comment type="caution">
    <text evidence="3">The sequence shown here is derived from an EMBL/GenBank/DDBJ whole genome shotgun (WGS) entry which is preliminary data.</text>
</comment>
<feature type="transmembrane region" description="Helical" evidence="1">
    <location>
        <begin position="135"/>
        <end position="153"/>
    </location>
</feature>
<evidence type="ECO:0000256" key="1">
    <source>
        <dbReference type="SAM" id="Phobius"/>
    </source>
</evidence>
<evidence type="ECO:0008006" key="5">
    <source>
        <dbReference type="Google" id="ProtNLM"/>
    </source>
</evidence>
<proteinExistence type="predicted"/>
<sequence length="196" mass="21319">MATIALAAHVAATVPLFASDAANSLSAAMVENVTSSPAPPSFNNDPSLFLFNLFLMTAGTFLGAMMLGRQCSRIWAQRRYDHPLDPVSLYRLITLLAAGALTIRCGAEAMSLWGWNPDDPVTSARVMMAKRWLDPIALVLGFTWMAIALLGEPGIEHQLRKSPLPVDMWSRWPVLVRAGVVIILSFVAALVAVIFR</sequence>
<keyword evidence="2" id="KW-0732">Signal</keyword>
<reference evidence="3 4" key="1">
    <citation type="submission" date="2023-07" db="EMBL/GenBank/DDBJ databases">
        <authorList>
            <person name="Kim M.K."/>
        </authorList>
    </citation>
    <scope>NUCLEOTIDE SEQUENCE [LARGE SCALE GENOMIC DNA]</scope>
    <source>
        <strain evidence="3 4">KR1UV-12</strain>
    </source>
</reference>
<gene>
    <name evidence="3" type="ORF">Q5H91_04190</name>
</gene>
<keyword evidence="1" id="KW-0472">Membrane</keyword>
<feature type="chain" id="PRO_5046549252" description="DUF2214 family protein" evidence="2">
    <location>
        <begin position="19"/>
        <end position="196"/>
    </location>
</feature>
<feature type="transmembrane region" description="Helical" evidence="1">
    <location>
        <begin position="174"/>
        <end position="195"/>
    </location>
</feature>
<dbReference type="Proteomes" id="UP001230685">
    <property type="component" value="Unassembled WGS sequence"/>
</dbReference>
<name>A0ABT9EHH1_9SPHN</name>